<sequence length="396" mass="44105">MWGSIMRKMDRGTGNGAEQNAKKEEKVVKAEEQVKEIDNKNEHEAIKEAKQSEPPTVAEPEQPKIMRRNSEVTLSFESRANKNQKLLKRSSEGMPQKGWDKTPTILFTDHDASPTSRHREMNQQPVKRHSNSSMTEVVVNDLIRQRDNEGFKSSAEEMTTQIPNHTTGEPSQENTGSSSLSSGEFRVGEKRTDDTTRNEVAKEHRGLLKKSNDVCIEIEAPGETDANVFPLNTPYEFARISNPTFSRSDSSSSCPSPRPEGEAAHRITPQPNQDLEVTSFNVGDAHPEMTSSASDTFLKSSLAVPQSTEGGGVVGSQAKTGHFLTGMAKTFHKWRTKTKKKKHFNYEKYITYLESILPTVGFSVGGVIITWNGIYTFIVIMTFLVGVFAQEAFFGK</sequence>
<feature type="region of interest" description="Disordered" evidence="1">
    <location>
        <begin position="242"/>
        <end position="273"/>
    </location>
</feature>
<organism evidence="3 4">
    <name type="scientific">Nematostella vectensis</name>
    <name type="common">Starlet sea anemone</name>
    <dbReference type="NCBI Taxonomy" id="45351"/>
    <lineage>
        <taxon>Eukaryota</taxon>
        <taxon>Metazoa</taxon>
        <taxon>Cnidaria</taxon>
        <taxon>Anthozoa</taxon>
        <taxon>Hexacorallia</taxon>
        <taxon>Actiniaria</taxon>
        <taxon>Edwardsiidae</taxon>
        <taxon>Nematostella</taxon>
    </lineage>
</organism>
<evidence type="ECO:0000313" key="4">
    <source>
        <dbReference type="Proteomes" id="UP000001593"/>
    </source>
</evidence>
<feature type="compositionally biased region" description="Polar residues" evidence="1">
    <location>
        <begin position="71"/>
        <end position="84"/>
    </location>
</feature>
<keyword evidence="4" id="KW-1185">Reference proteome</keyword>
<dbReference type="EMBL" id="DS469971">
    <property type="protein sequence ID" value="EDO30881.1"/>
    <property type="molecule type" value="Genomic_DNA"/>
</dbReference>
<keyword evidence="2" id="KW-1133">Transmembrane helix</keyword>
<dbReference type="InParanoid" id="A7SZJ4"/>
<evidence type="ECO:0000313" key="3">
    <source>
        <dbReference type="EMBL" id="EDO30881.1"/>
    </source>
</evidence>
<feature type="compositionally biased region" description="Basic and acidic residues" evidence="1">
    <location>
        <begin position="61"/>
        <end position="70"/>
    </location>
</feature>
<gene>
    <name evidence="3" type="ORF">NEMVEDRAFT_v1g248220</name>
</gene>
<name>A7SZJ4_NEMVE</name>
<accession>A7SZJ4</accession>
<feature type="compositionally biased region" description="Basic and acidic residues" evidence="1">
    <location>
        <begin position="186"/>
        <end position="204"/>
    </location>
</feature>
<feature type="compositionally biased region" description="Basic and acidic residues" evidence="1">
    <location>
        <begin position="20"/>
        <end position="51"/>
    </location>
</feature>
<keyword evidence="2" id="KW-0812">Transmembrane</keyword>
<protein>
    <submittedName>
        <fullName evidence="3">Uncharacterized protein</fullName>
    </submittedName>
</protein>
<evidence type="ECO:0000256" key="2">
    <source>
        <dbReference type="SAM" id="Phobius"/>
    </source>
</evidence>
<dbReference type="HOGENOM" id="CLU_696986_0_0_1"/>
<feature type="compositionally biased region" description="Low complexity" evidence="1">
    <location>
        <begin position="242"/>
        <end position="255"/>
    </location>
</feature>
<feature type="compositionally biased region" description="Polar residues" evidence="1">
    <location>
        <begin position="156"/>
        <end position="182"/>
    </location>
</feature>
<feature type="transmembrane region" description="Helical" evidence="2">
    <location>
        <begin position="374"/>
        <end position="394"/>
    </location>
</feature>
<dbReference type="Proteomes" id="UP000001593">
    <property type="component" value="Unassembled WGS sequence"/>
</dbReference>
<reference evidence="3 4" key="1">
    <citation type="journal article" date="2007" name="Science">
        <title>Sea anemone genome reveals ancestral eumetazoan gene repertoire and genomic organization.</title>
        <authorList>
            <person name="Putnam N.H."/>
            <person name="Srivastava M."/>
            <person name="Hellsten U."/>
            <person name="Dirks B."/>
            <person name="Chapman J."/>
            <person name="Salamov A."/>
            <person name="Terry A."/>
            <person name="Shapiro H."/>
            <person name="Lindquist E."/>
            <person name="Kapitonov V.V."/>
            <person name="Jurka J."/>
            <person name="Genikhovich G."/>
            <person name="Grigoriev I.V."/>
            <person name="Lucas S.M."/>
            <person name="Steele R.E."/>
            <person name="Finnerty J.R."/>
            <person name="Technau U."/>
            <person name="Martindale M.Q."/>
            <person name="Rokhsar D.S."/>
        </authorList>
    </citation>
    <scope>NUCLEOTIDE SEQUENCE [LARGE SCALE GENOMIC DNA]</scope>
    <source>
        <strain evidence="4">CH2 X CH6</strain>
    </source>
</reference>
<proteinExistence type="predicted"/>
<feature type="compositionally biased region" description="Basic and acidic residues" evidence="1">
    <location>
        <begin position="108"/>
        <end position="121"/>
    </location>
</feature>
<feature type="region of interest" description="Disordered" evidence="1">
    <location>
        <begin position="1"/>
        <end position="204"/>
    </location>
</feature>
<keyword evidence="2" id="KW-0472">Membrane</keyword>
<evidence type="ECO:0000256" key="1">
    <source>
        <dbReference type="SAM" id="MobiDB-lite"/>
    </source>
</evidence>
<dbReference type="AlphaFoldDB" id="A7SZJ4"/>